<keyword evidence="4 7" id="KW-0472">Membrane</keyword>
<sequence>MVELSGSLAMRATSAARATTMMFLARRDDSSTEEPSYPGAAPPPPGVTPNLENPSDQGHDVNIAGVTVCVVFATTFLVSRVYVKLWLTRKLLLEDISCFLAWLGIISYAATIYMMARYGEGYHTWDVSPYDYSMMLFWLYVGSMFYGMGAFFAKMTLLLLIARVFTIRPKVSLALYVFIGVLFCAYAPIMTIKIIICDPIRRYWDPSVPGTCMDQRKLFIADTAVAMTSDFVILLVPIPLSWNLRLPWRKKLKIALLLGAGGVATAVTVFRLVKVIDFIHSTDLAKDFVLVDLLAIAEVTIGLICSCIPSLNILYERIRPNRISPNSPRTSFRKGEKPVTWNWLGTADDDRLQTGTGTASTVTTKLVMTQSHAPSGACPVFDEDIGMSSRSKDRADQEYYNPECEDATQGAGPVFTPLSDGERGCWLAVSRANSNAGRSEGWLKRRTSSENGIAQQVDDARDPSGPPLSATISMELSSISGNRPWSRIWDGRRNSGKSGVTNVL</sequence>
<accession>A0A8K0T3W8</accession>
<comment type="similarity">
    <text evidence="5">Belongs to the SAT4 family.</text>
</comment>
<evidence type="ECO:0000256" key="2">
    <source>
        <dbReference type="ARBA" id="ARBA00022692"/>
    </source>
</evidence>
<feature type="transmembrane region" description="Helical" evidence="7">
    <location>
        <begin position="293"/>
        <end position="315"/>
    </location>
</feature>
<feature type="transmembrane region" description="Helical" evidence="7">
    <location>
        <begin position="173"/>
        <end position="196"/>
    </location>
</feature>
<feature type="region of interest" description="Disordered" evidence="6">
    <location>
        <begin position="437"/>
        <end position="471"/>
    </location>
</feature>
<comment type="caution">
    <text evidence="9">The sequence shown here is derived from an EMBL/GenBank/DDBJ whole genome shotgun (WGS) entry which is preliminary data.</text>
</comment>
<protein>
    <recommendedName>
        <fullName evidence="8">Rhodopsin domain-containing protein</fullName>
    </recommendedName>
</protein>
<keyword evidence="2 7" id="KW-0812">Transmembrane</keyword>
<dbReference type="EMBL" id="JAGPNK010000002">
    <property type="protein sequence ID" value="KAH7325602.1"/>
    <property type="molecule type" value="Genomic_DNA"/>
</dbReference>
<keyword evidence="3 7" id="KW-1133">Transmembrane helix</keyword>
<dbReference type="InterPro" id="IPR049326">
    <property type="entry name" value="Rhodopsin_dom_fungi"/>
</dbReference>
<feature type="region of interest" description="Disordered" evidence="6">
    <location>
        <begin position="30"/>
        <end position="54"/>
    </location>
</feature>
<reference evidence="9" key="1">
    <citation type="journal article" date="2021" name="Nat. Commun.">
        <title>Genetic determinants of endophytism in the Arabidopsis root mycobiome.</title>
        <authorList>
            <person name="Mesny F."/>
            <person name="Miyauchi S."/>
            <person name="Thiergart T."/>
            <person name="Pickel B."/>
            <person name="Atanasova L."/>
            <person name="Karlsson M."/>
            <person name="Huettel B."/>
            <person name="Barry K.W."/>
            <person name="Haridas S."/>
            <person name="Chen C."/>
            <person name="Bauer D."/>
            <person name="Andreopoulos W."/>
            <person name="Pangilinan J."/>
            <person name="LaButti K."/>
            <person name="Riley R."/>
            <person name="Lipzen A."/>
            <person name="Clum A."/>
            <person name="Drula E."/>
            <person name="Henrissat B."/>
            <person name="Kohler A."/>
            <person name="Grigoriev I.V."/>
            <person name="Martin F.M."/>
            <person name="Hacquard S."/>
        </authorList>
    </citation>
    <scope>NUCLEOTIDE SEQUENCE</scope>
    <source>
        <strain evidence="9">MPI-CAGE-CH-0235</strain>
    </source>
</reference>
<evidence type="ECO:0000256" key="3">
    <source>
        <dbReference type="ARBA" id="ARBA00022989"/>
    </source>
</evidence>
<evidence type="ECO:0000259" key="8">
    <source>
        <dbReference type="Pfam" id="PF20684"/>
    </source>
</evidence>
<evidence type="ECO:0000313" key="10">
    <source>
        <dbReference type="Proteomes" id="UP000813444"/>
    </source>
</evidence>
<organism evidence="9 10">
    <name type="scientific">Stachybotrys elegans</name>
    <dbReference type="NCBI Taxonomy" id="80388"/>
    <lineage>
        <taxon>Eukaryota</taxon>
        <taxon>Fungi</taxon>
        <taxon>Dikarya</taxon>
        <taxon>Ascomycota</taxon>
        <taxon>Pezizomycotina</taxon>
        <taxon>Sordariomycetes</taxon>
        <taxon>Hypocreomycetidae</taxon>
        <taxon>Hypocreales</taxon>
        <taxon>Stachybotryaceae</taxon>
        <taxon>Stachybotrys</taxon>
    </lineage>
</organism>
<dbReference type="InterPro" id="IPR052337">
    <property type="entry name" value="SAT4-like"/>
</dbReference>
<evidence type="ECO:0000256" key="1">
    <source>
        <dbReference type="ARBA" id="ARBA00004141"/>
    </source>
</evidence>
<feature type="region of interest" description="Disordered" evidence="6">
    <location>
        <begin position="483"/>
        <end position="504"/>
    </location>
</feature>
<feature type="domain" description="Rhodopsin" evidence="8">
    <location>
        <begin position="80"/>
        <end position="316"/>
    </location>
</feature>
<feature type="transmembrane region" description="Helical" evidence="7">
    <location>
        <begin position="136"/>
        <end position="161"/>
    </location>
</feature>
<dbReference type="GO" id="GO:0016020">
    <property type="term" value="C:membrane"/>
    <property type="evidence" value="ECO:0007669"/>
    <property type="project" value="UniProtKB-SubCell"/>
</dbReference>
<evidence type="ECO:0000256" key="6">
    <source>
        <dbReference type="SAM" id="MobiDB-lite"/>
    </source>
</evidence>
<evidence type="ECO:0000256" key="4">
    <source>
        <dbReference type="ARBA" id="ARBA00023136"/>
    </source>
</evidence>
<dbReference type="PANTHER" id="PTHR33048">
    <property type="entry name" value="PTH11-LIKE INTEGRAL MEMBRANE PROTEIN (AFU_ORTHOLOGUE AFUA_5G11245)"/>
    <property type="match status" value="1"/>
</dbReference>
<comment type="subcellular location">
    <subcellularLocation>
        <location evidence="1">Membrane</location>
        <topology evidence="1">Multi-pass membrane protein</topology>
    </subcellularLocation>
</comment>
<dbReference type="Pfam" id="PF20684">
    <property type="entry name" value="Fung_rhodopsin"/>
    <property type="match status" value="1"/>
</dbReference>
<dbReference type="AlphaFoldDB" id="A0A8K0T3W8"/>
<evidence type="ECO:0000256" key="5">
    <source>
        <dbReference type="ARBA" id="ARBA00038359"/>
    </source>
</evidence>
<name>A0A8K0T3W8_9HYPO</name>
<dbReference type="PANTHER" id="PTHR33048:SF108">
    <property type="entry name" value="INTEGRAL MEMBRANE PROTEIN"/>
    <property type="match status" value="1"/>
</dbReference>
<evidence type="ECO:0000256" key="7">
    <source>
        <dbReference type="SAM" id="Phobius"/>
    </source>
</evidence>
<feature type="transmembrane region" description="Helical" evidence="7">
    <location>
        <begin position="63"/>
        <end position="83"/>
    </location>
</feature>
<dbReference type="Proteomes" id="UP000813444">
    <property type="component" value="Unassembled WGS sequence"/>
</dbReference>
<gene>
    <name evidence="9" type="ORF">B0I35DRAFT_420818</name>
</gene>
<keyword evidence="10" id="KW-1185">Reference proteome</keyword>
<feature type="transmembrane region" description="Helical" evidence="7">
    <location>
        <begin position="254"/>
        <end position="273"/>
    </location>
</feature>
<proteinExistence type="inferred from homology"/>
<evidence type="ECO:0000313" key="9">
    <source>
        <dbReference type="EMBL" id="KAH7325602.1"/>
    </source>
</evidence>
<feature type="transmembrane region" description="Helical" evidence="7">
    <location>
        <begin position="95"/>
        <end position="116"/>
    </location>
</feature>
<dbReference type="OrthoDB" id="4682787at2759"/>
<feature type="transmembrane region" description="Helical" evidence="7">
    <location>
        <begin position="218"/>
        <end position="242"/>
    </location>
</feature>